<protein>
    <submittedName>
        <fullName evidence="4">Uncharacterized protein LOC101847957</fullName>
    </submittedName>
</protein>
<dbReference type="Pfam" id="PF20468">
    <property type="entry name" value="HPS6_C"/>
    <property type="match status" value="1"/>
</dbReference>
<keyword evidence="3" id="KW-1185">Reference proteome</keyword>
<dbReference type="InterPro" id="IPR046823">
    <property type="entry name" value="HPS6_N"/>
</dbReference>
<gene>
    <name evidence="4" type="primary">LOC101847957</name>
</gene>
<reference evidence="4" key="1">
    <citation type="submission" date="2025-08" db="UniProtKB">
        <authorList>
            <consortium name="RefSeq"/>
        </authorList>
    </citation>
    <scope>IDENTIFICATION</scope>
</reference>
<dbReference type="Pfam" id="PF15702">
    <property type="entry name" value="HPS6"/>
    <property type="match status" value="1"/>
</dbReference>
<feature type="domain" description="BLOC-2 complex member HPS6 N-terminal" evidence="1">
    <location>
        <begin position="86"/>
        <end position="214"/>
    </location>
</feature>
<dbReference type="Proteomes" id="UP000694888">
    <property type="component" value="Unplaced"/>
</dbReference>
<evidence type="ECO:0000259" key="2">
    <source>
        <dbReference type="Pfam" id="PF20468"/>
    </source>
</evidence>
<feature type="domain" description="BLOC-2 complex member HPS6 C-terminal" evidence="2">
    <location>
        <begin position="560"/>
        <end position="760"/>
    </location>
</feature>
<dbReference type="PANTHER" id="PTHR14696">
    <property type="entry name" value="HERMANSKY-PUDLAK SYNDROME 6 PROTEIN"/>
    <property type="match status" value="1"/>
</dbReference>
<accession>A0ABM0JPF1</accession>
<dbReference type="InterPro" id="IPR017218">
    <property type="entry name" value="BLOC-2_complex_Hps6_subunit"/>
</dbReference>
<sequence>MDFDVNVHDATSVLPLCREELFSELVHRRLYGDITQVWHHPGHIFITTNDGHKLFTFDCKPVTHQHAFDSGTLDLSNIPSPIINIFMAADNIAIIVCRSSHTYLFKFENDSTWSRLVELNISSSSDPCELMSATYAPKSRSLIWCEKQQTSTSPTELSEMPSSPYTYRVCKKTFPAGFVNLNSSKGKESDIILHNCPPFDLETMTDDVVFLTTRYNKDQVTVYATFSCKHYSLTLYIGNETVDKPLSSFLGPSDFQEMAMTQLSTLIKLEPGGGDLGVQTDRSNKQAAALSSSGQLEIFTYSKVPGEPRAWKITRNVVDLSRAMEKLPVVEKRQWFLCRACLGLVCQEKLYIIPLKDQSVHCAYDGLSSPQDVITSNSPAYLAWILTSSSLVLLQSSDSKKKKETAGENLPEDNLLQTGILRLAHLHQQRLDVYDSEMTQEIHKLRETWSSGNMAQNHSQLAQTVSPLLEEYWKLEKLSQSLMDMKQPSPSSEGRNTEKFIQDLMANDGEGKTGRHAKLVWLSQVYPQGLLDYLCQGITIDKDELVESEIASWQALLGQDGGDLTNFEFVCRLLFLLHPHKLFNFVKCAESASEHSVGVSAFVRKKHSLMYYKAACDCLPETKSSCDPQAAEVARTKLILASGAENSVEQALKELMRHQLWAEAVTLLKEQSHNEDTLPTYLYITLKAMAQGQVLSDYVGDLVSIMPSWKSLVSFAAVAAQNPEVRQQQLSLSAASVFSQGSTSVPFGLVKPFLIDLIVKMDAQQ</sequence>
<dbReference type="RefSeq" id="XP_005098444.1">
    <property type="nucleotide sequence ID" value="XM_005098387.3"/>
</dbReference>
<proteinExistence type="predicted"/>
<dbReference type="GeneID" id="101847957"/>
<evidence type="ECO:0000259" key="1">
    <source>
        <dbReference type="Pfam" id="PF15702"/>
    </source>
</evidence>
<evidence type="ECO:0000313" key="4">
    <source>
        <dbReference type="RefSeq" id="XP_005098444.1"/>
    </source>
</evidence>
<dbReference type="InterPro" id="IPR046822">
    <property type="entry name" value="HPS6_C"/>
</dbReference>
<organism evidence="3 4">
    <name type="scientific">Aplysia californica</name>
    <name type="common">California sea hare</name>
    <dbReference type="NCBI Taxonomy" id="6500"/>
    <lineage>
        <taxon>Eukaryota</taxon>
        <taxon>Metazoa</taxon>
        <taxon>Spiralia</taxon>
        <taxon>Lophotrochozoa</taxon>
        <taxon>Mollusca</taxon>
        <taxon>Gastropoda</taxon>
        <taxon>Heterobranchia</taxon>
        <taxon>Euthyneura</taxon>
        <taxon>Tectipleura</taxon>
        <taxon>Aplysiida</taxon>
        <taxon>Aplysioidea</taxon>
        <taxon>Aplysiidae</taxon>
        <taxon>Aplysia</taxon>
    </lineage>
</organism>
<name>A0ABM0JPF1_APLCA</name>
<evidence type="ECO:0000313" key="3">
    <source>
        <dbReference type="Proteomes" id="UP000694888"/>
    </source>
</evidence>
<dbReference type="PANTHER" id="PTHR14696:SF2">
    <property type="entry name" value="BLOC-2 COMPLEX MEMBER HPS6"/>
    <property type="match status" value="1"/>
</dbReference>